<name>A0A0A9DP45_ARUDO</name>
<reference evidence="1" key="1">
    <citation type="submission" date="2014-09" db="EMBL/GenBank/DDBJ databases">
        <authorList>
            <person name="Magalhaes I.L.F."/>
            <person name="Oliveira U."/>
            <person name="Santos F.R."/>
            <person name="Vidigal T.H.D.A."/>
            <person name="Brescovit A.D."/>
            <person name="Santos A.J."/>
        </authorList>
    </citation>
    <scope>NUCLEOTIDE SEQUENCE</scope>
    <source>
        <tissue evidence="1">Shoot tissue taken approximately 20 cm above the soil surface</tissue>
    </source>
</reference>
<dbReference type="EMBL" id="GBRH01210460">
    <property type="protein sequence ID" value="JAD87435.1"/>
    <property type="molecule type" value="Transcribed_RNA"/>
</dbReference>
<reference evidence="1" key="2">
    <citation type="journal article" date="2015" name="Data Brief">
        <title>Shoot transcriptome of the giant reed, Arundo donax.</title>
        <authorList>
            <person name="Barrero R.A."/>
            <person name="Guerrero F.D."/>
            <person name="Moolhuijzen P."/>
            <person name="Goolsby J.A."/>
            <person name="Tidwell J."/>
            <person name="Bellgard S.E."/>
            <person name="Bellgard M.I."/>
        </authorList>
    </citation>
    <scope>NUCLEOTIDE SEQUENCE</scope>
    <source>
        <tissue evidence="1">Shoot tissue taken approximately 20 cm above the soil surface</tissue>
    </source>
</reference>
<dbReference type="AlphaFoldDB" id="A0A0A9DP45"/>
<proteinExistence type="predicted"/>
<accession>A0A0A9DP45</accession>
<sequence length="34" mass="3826">MVYMLLYISPVEVNNVDCVLVCVQLVASELFFSS</sequence>
<organism evidence="1">
    <name type="scientific">Arundo donax</name>
    <name type="common">Giant reed</name>
    <name type="synonym">Donax arundinaceus</name>
    <dbReference type="NCBI Taxonomy" id="35708"/>
    <lineage>
        <taxon>Eukaryota</taxon>
        <taxon>Viridiplantae</taxon>
        <taxon>Streptophyta</taxon>
        <taxon>Embryophyta</taxon>
        <taxon>Tracheophyta</taxon>
        <taxon>Spermatophyta</taxon>
        <taxon>Magnoliopsida</taxon>
        <taxon>Liliopsida</taxon>
        <taxon>Poales</taxon>
        <taxon>Poaceae</taxon>
        <taxon>PACMAD clade</taxon>
        <taxon>Arundinoideae</taxon>
        <taxon>Arundineae</taxon>
        <taxon>Arundo</taxon>
    </lineage>
</organism>
<protein>
    <submittedName>
        <fullName evidence="1">Uncharacterized protein</fullName>
    </submittedName>
</protein>
<evidence type="ECO:0000313" key="1">
    <source>
        <dbReference type="EMBL" id="JAD87435.1"/>
    </source>
</evidence>